<dbReference type="PROSITE" id="PS00217">
    <property type="entry name" value="SUGAR_TRANSPORT_2"/>
    <property type="match status" value="1"/>
</dbReference>
<protein>
    <recommendedName>
        <fullName evidence="6">Major facilitator superfamily (MFS) profile domain-containing protein</fullName>
    </recommendedName>
</protein>
<feature type="transmembrane region" description="Helical" evidence="5">
    <location>
        <begin position="21"/>
        <end position="47"/>
    </location>
</feature>
<organism evidence="7 8">
    <name type="scientific">Chilo suppressalis</name>
    <name type="common">Asiatic rice borer moth</name>
    <dbReference type="NCBI Taxonomy" id="168631"/>
    <lineage>
        <taxon>Eukaryota</taxon>
        <taxon>Metazoa</taxon>
        <taxon>Ecdysozoa</taxon>
        <taxon>Arthropoda</taxon>
        <taxon>Hexapoda</taxon>
        <taxon>Insecta</taxon>
        <taxon>Pterygota</taxon>
        <taxon>Neoptera</taxon>
        <taxon>Endopterygota</taxon>
        <taxon>Lepidoptera</taxon>
        <taxon>Glossata</taxon>
        <taxon>Ditrysia</taxon>
        <taxon>Pyraloidea</taxon>
        <taxon>Crambidae</taxon>
        <taxon>Crambinae</taxon>
        <taxon>Chilo</taxon>
    </lineage>
</organism>
<dbReference type="InterPro" id="IPR036259">
    <property type="entry name" value="MFS_trans_sf"/>
</dbReference>
<dbReference type="SUPFAM" id="SSF103473">
    <property type="entry name" value="MFS general substrate transporter"/>
    <property type="match status" value="1"/>
</dbReference>
<feature type="transmembrane region" description="Helical" evidence="5">
    <location>
        <begin position="429"/>
        <end position="449"/>
    </location>
</feature>
<reference evidence="7" key="1">
    <citation type="submission" date="2021-12" db="EMBL/GenBank/DDBJ databases">
        <authorList>
            <person name="King R."/>
        </authorList>
    </citation>
    <scope>NUCLEOTIDE SEQUENCE</scope>
</reference>
<keyword evidence="4 5" id="KW-0472">Membrane</keyword>
<dbReference type="Gene3D" id="1.20.1250.20">
    <property type="entry name" value="MFS general substrate transporter like domains"/>
    <property type="match status" value="1"/>
</dbReference>
<comment type="subcellular location">
    <subcellularLocation>
        <location evidence="1">Membrane</location>
        <topology evidence="1">Multi-pass membrane protein</topology>
    </subcellularLocation>
</comment>
<evidence type="ECO:0000256" key="5">
    <source>
        <dbReference type="SAM" id="Phobius"/>
    </source>
</evidence>
<evidence type="ECO:0000256" key="3">
    <source>
        <dbReference type="ARBA" id="ARBA00022989"/>
    </source>
</evidence>
<feature type="transmembrane region" description="Helical" evidence="5">
    <location>
        <begin position="149"/>
        <end position="171"/>
    </location>
</feature>
<dbReference type="InterPro" id="IPR005828">
    <property type="entry name" value="MFS_sugar_transport-like"/>
</dbReference>
<feature type="transmembrane region" description="Helical" evidence="5">
    <location>
        <begin position="327"/>
        <end position="349"/>
    </location>
</feature>
<evidence type="ECO:0000313" key="8">
    <source>
        <dbReference type="Proteomes" id="UP001153292"/>
    </source>
</evidence>
<keyword evidence="3 5" id="KW-1133">Transmembrane helix</keyword>
<feature type="transmembrane region" description="Helical" evidence="5">
    <location>
        <begin position="461"/>
        <end position="479"/>
    </location>
</feature>
<dbReference type="InterPro" id="IPR020846">
    <property type="entry name" value="MFS_dom"/>
</dbReference>
<gene>
    <name evidence="7" type="ORF">CHILSU_LOCUS5557</name>
</gene>
<dbReference type="PANTHER" id="PTHR48021:SF39">
    <property type="entry name" value="MAJOR FACILITATOR SUPERFAMILY (MFS) PROFILE DOMAIN-CONTAINING PROTEIN"/>
    <property type="match status" value="1"/>
</dbReference>
<evidence type="ECO:0000313" key="7">
    <source>
        <dbReference type="EMBL" id="CAH0402313.1"/>
    </source>
</evidence>
<sequence length="516" mass="57797">MVHKLQLEPVTASGSKFRSVISQLVACMAPNLLLLDLGMAISFSTIAVPGLLNAPEGLSLNEQQASWFGSLSYLTQPFGALLSGPIVDYFGRKKATFMVNIPRLVAWITMYYSWNLPMLFIANGLMGMSTGLMEAPINSYVGEITEPSIRGALCTVTQFFTAIGVMLMYFMGTVVDWRTAALISIATPIVSMLFILFVPETPVWLLSRGREKDALKSLCYLRGWTTSDNVREEFDQLSVYSKKLQRCVICCKTEEDETKDCEHNKMNCVRRFLLKFRYVIITKETLRPLTLMVLYFLFHSMSGLSPIRPNMVNVCGAFGMADDGKHIVFMIGILTFITSGLTIILIKLLGKRKVAISAMFGSALACMGLSIYAKQFLESTVFSYDTTTFPQERSYVPLVFFYCLAIFNGLGIPWVLLGEVFPFRSRAAAQGFAAAANYVIMFFGSKTFLNFETHFELAGAFALYAALAYAGTAYLYFFLPETEGKTLQEIEGYYSGKFRHFADDPVINLFKRFKKK</sequence>
<keyword evidence="2 5" id="KW-0812">Transmembrane</keyword>
<dbReference type="EMBL" id="OU963913">
    <property type="protein sequence ID" value="CAH0402313.1"/>
    <property type="molecule type" value="Genomic_DNA"/>
</dbReference>
<dbReference type="Proteomes" id="UP001153292">
    <property type="component" value="Chromosome 20"/>
</dbReference>
<proteinExistence type="predicted"/>
<feature type="transmembrane region" description="Helical" evidence="5">
    <location>
        <begin position="356"/>
        <end position="375"/>
    </location>
</feature>
<evidence type="ECO:0000256" key="2">
    <source>
        <dbReference type="ARBA" id="ARBA00022692"/>
    </source>
</evidence>
<keyword evidence="8" id="KW-1185">Reference proteome</keyword>
<evidence type="ECO:0000256" key="4">
    <source>
        <dbReference type="ARBA" id="ARBA00023136"/>
    </source>
</evidence>
<dbReference type="Pfam" id="PF00083">
    <property type="entry name" value="Sugar_tr"/>
    <property type="match status" value="1"/>
</dbReference>
<name>A0ABN8B0E1_CHISP</name>
<dbReference type="InterPro" id="IPR005829">
    <property type="entry name" value="Sugar_transporter_CS"/>
</dbReference>
<feature type="transmembrane region" description="Helical" evidence="5">
    <location>
        <begin position="177"/>
        <end position="198"/>
    </location>
</feature>
<dbReference type="InterPro" id="IPR050549">
    <property type="entry name" value="MFS_Trehalose_Transporter"/>
</dbReference>
<feature type="transmembrane region" description="Helical" evidence="5">
    <location>
        <begin position="395"/>
        <end position="417"/>
    </location>
</feature>
<feature type="domain" description="Major facilitator superfamily (MFS) profile" evidence="6">
    <location>
        <begin position="22"/>
        <end position="483"/>
    </location>
</feature>
<dbReference type="PANTHER" id="PTHR48021">
    <property type="match status" value="1"/>
</dbReference>
<evidence type="ECO:0000256" key="1">
    <source>
        <dbReference type="ARBA" id="ARBA00004141"/>
    </source>
</evidence>
<accession>A0ABN8B0E1</accession>
<feature type="transmembrane region" description="Helical" evidence="5">
    <location>
        <begin position="289"/>
        <end position="307"/>
    </location>
</feature>
<dbReference type="PROSITE" id="PS50850">
    <property type="entry name" value="MFS"/>
    <property type="match status" value="1"/>
</dbReference>
<evidence type="ECO:0000259" key="6">
    <source>
        <dbReference type="PROSITE" id="PS50850"/>
    </source>
</evidence>